<comment type="similarity">
    <text evidence="2">Belongs to the threonine aldolase family.</text>
</comment>
<dbReference type="SUPFAM" id="SSF53383">
    <property type="entry name" value="PLP-dependent transferases"/>
    <property type="match status" value="1"/>
</dbReference>
<keyword evidence="3" id="KW-0663">Pyridoxal phosphate</keyword>
<reference evidence="5 6" key="1">
    <citation type="submission" date="2016-10" db="EMBL/GenBank/DDBJ databases">
        <authorList>
            <person name="de Groot N.N."/>
        </authorList>
    </citation>
    <scope>NUCLEOTIDE SEQUENCE [LARGE SCALE GENOMIC DNA]</scope>
    <source>
        <strain evidence="5 6">AR40</strain>
    </source>
</reference>
<evidence type="ECO:0000313" key="6">
    <source>
        <dbReference type="Proteomes" id="UP000182584"/>
    </source>
</evidence>
<comment type="cofactor">
    <cofactor evidence="1">
        <name>pyridoxal 5'-phosphate</name>
        <dbReference type="ChEBI" id="CHEBI:597326"/>
    </cofactor>
</comment>
<dbReference type="InterPro" id="IPR015421">
    <property type="entry name" value="PyrdxlP-dep_Trfase_major"/>
</dbReference>
<evidence type="ECO:0000256" key="3">
    <source>
        <dbReference type="ARBA" id="ARBA00022898"/>
    </source>
</evidence>
<sequence length="341" mass="37600">MLKFVNDYCEGAHQEILNNLQKTNLEKITGYGLDVYSGSARNKIRAACGKPDAEVYFLVGGTQTNETVISSVLKQYQGVLAADTGHISTHEAGAIEHGGHKVLTLEQKNGKISAKSIWEYDDKFQSDLNNEHEVAPGMVYISQPTEYGTLYSLAELKEIRRACDEIGLVLYIDGARLGYALSCDDNDASLKDIADIADVFTIGGTKCGAMLGEAVVFTKPGLVPHFYTITKIHGAMLAKGWIIGLSFDTLFTDDLYIKICRNANETAAKIREALFTNGYDIYIDSPTNQIFPVVTPEKAAELSENVEYGFMETLDDGRQVIRFCTSWATTMEDVDKLIEIL</sequence>
<evidence type="ECO:0000313" key="5">
    <source>
        <dbReference type="EMBL" id="SER15984.1"/>
    </source>
</evidence>
<dbReference type="RefSeq" id="WP_074754110.1">
    <property type="nucleotide sequence ID" value="NZ_FOGJ01000002.1"/>
</dbReference>
<proteinExistence type="inferred from homology"/>
<dbReference type="EMBL" id="FOGJ01000002">
    <property type="protein sequence ID" value="SER15984.1"/>
    <property type="molecule type" value="Genomic_DNA"/>
</dbReference>
<dbReference type="InterPro" id="IPR015424">
    <property type="entry name" value="PyrdxlP-dep_Trfase"/>
</dbReference>
<evidence type="ECO:0000256" key="1">
    <source>
        <dbReference type="ARBA" id="ARBA00001933"/>
    </source>
</evidence>
<feature type="domain" description="Aromatic amino acid beta-eliminating lyase/threonine aldolase" evidence="4">
    <location>
        <begin position="31"/>
        <end position="238"/>
    </location>
</feature>
<dbReference type="GO" id="GO:0016829">
    <property type="term" value="F:lyase activity"/>
    <property type="evidence" value="ECO:0007669"/>
    <property type="project" value="InterPro"/>
</dbReference>
<protein>
    <submittedName>
        <fullName evidence="5">L-threonine aldolase</fullName>
    </submittedName>
</protein>
<name>A0A1H9LX23_BUTFI</name>
<dbReference type="AlphaFoldDB" id="A0A1H9LX23"/>
<dbReference type="OrthoDB" id="9774495at2"/>
<evidence type="ECO:0000256" key="2">
    <source>
        <dbReference type="ARBA" id="ARBA00006966"/>
    </source>
</evidence>
<accession>A0A1H9LX23</accession>
<dbReference type="InterPro" id="IPR001597">
    <property type="entry name" value="ArAA_b-elim_lyase/Thr_aldolase"/>
</dbReference>
<dbReference type="PANTHER" id="PTHR48097:SF5">
    <property type="entry name" value="LOW SPECIFICITY L-THREONINE ALDOLASE"/>
    <property type="match status" value="1"/>
</dbReference>
<dbReference type="InterPro" id="IPR015422">
    <property type="entry name" value="PyrdxlP-dep_Trfase_small"/>
</dbReference>
<dbReference type="eggNOG" id="COG2008">
    <property type="taxonomic scope" value="Bacteria"/>
</dbReference>
<evidence type="ECO:0000259" key="4">
    <source>
        <dbReference type="Pfam" id="PF01212"/>
    </source>
</evidence>
<dbReference type="Gene3D" id="3.90.1150.10">
    <property type="entry name" value="Aspartate Aminotransferase, domain 1"/>
    <property type="match status" value="1"/>
</dbReference>
<organism evidence="5 6">
    <name type="scientific">Butyrivibrio fibrisolvens</name>
    <dbReference type="NCBI Taxonomy" id="831"/>
    <lineage>
        <taxon>Bacteria</taxon>
        <taxon>Bacillati</taxon>
        <taxon>Bacillota</taxon>
        <taxon>Clostridia</taxon>
        <taxon>Lachnospirales</taxon>
        <taxon>Lachnospiraceae</taxon>
        <taxon>Butyrivibrio</taxon>
    </lineage>
</organism>
<gene>
    <name evidence="5" type="ORF">SAMN04487884_102223</name>
</gene>
<dbReference type="Proteomes" id="UP000182584">
    <property type="component" value="Unassembled WGS sequence"/>
</dbReference>
<dbReference type="GO" id="GO:0006520">
    <property type="term" value="P:amino acid metabolic process"/>
    <property type="evidence" value="ECO:0007669"/>
    <property type="project" value="InterPro"/>
</dbReference>
<dbReference type="Gene3D" id="3.40.640.10">
    <property type="entry name" value="Type I PLP-dependent aspartate aminotransferase-like (Major domain)"/>
    <property type="match status" value="1"/>
</dbReference>
<dbReference type="PANTHER" id="PTHR48097">
    <property type="entry name" value="L-THREONINE ALDOLASE-RELATED"/>
    <property type="match status" value="1"/>
</dbReference>
<dbReference type="Pfam" id="PF01212">
    <property type="entry name" value="Beta_elim_lyase"/>
    <property type="match status" value="1"/>
</dbReference>